<dbReference type="Pfam" id="PF00083">
    <property type="entry name" value="Sugar_tr"/>
    <property type="match status" value="1"/>
</dbReference>
<protein>
    <recommendedName>
        <fullName evidence="8">Major facilitator superfamily (MFS) profile domain-containing protein</fullName>
    </recommendedName>
</protein>
<comment type="subcellular location">
    <subcellularLocation>
        <location evidence="1">Endomembrane system</location>
        <topology evidence="1">Multi-pass membrane protein</topology>
    </subcellularLocation>
</comment>
<gene>
    <name evidence="6" type="ORF">FD754_007900</name>
</gene>
<dbReference type="GO" id="GO:0016020">
    <property type="term" value="C:membrane"/>
    <property type="evidence" value="ECO:0007669"/>
    <property type="project" value="InterPro"/>
</dbReference>
<dbReference type="EMBL" id="VCEA01000001">
    <property type="protein sequence ID" value="KAB0363744.1"/>
    <property type="molecule type" value="Genomic_DNA"/>
</dbReference>
<evidence type="ECO:0000313" key="7">
    <source>
        <dbReference type="Proteomes" id="UP000326458"/>
    </source>
</evidence>
<feature type="transmembrane region" description="Helical" evidence="5">
    <location>
        <begin position="351"/>
        <end position="374"/>
    </location>
</feature>
<proteinExistence type="predicted"/>
<feature type="transmembrane region" description="Helical" evidence="5">
    <location>
        <begin position="199"/>
        <end position="216"/>
    </location>
</feature>
<organism evidence="6 7">
    <name type="scientific">Muntiacus muntjak</name>
    <name type="common">Barking deer</name>
    <name type="synonym">Indian muntjac</name>
    <dbReference type="NCBI Taxonomy" id="9888"/>
    <lineage>
        <taxon>Eukaryota</taxon>
        <taxon>Metazoa</taxon>
        <taxon>Chordata</taxon>
        <taxon>Craniata</taxon>
        <taxon>Vertebrata</taxon>
        <taxon>Euteleostomi</taxon>
        <taxon>Mammalia</taxon>
        <taxon>Eutheria</taxon>
        <taxon>Laurasiatheria</taxon>
        <taxon>Artiodactyla</taxon>
        <taxon>Ruminantia</taxon>
        <taxon>Pecora</taxon>
        <taxon>Cervidae</taxon>
        <taxon>Muntiacinae</taxon>
        <taxon>Muntiacus</taxon>
    </lineage>
</organism>
<name>A0A5N3WQG4_MUNMU</name>
<keyword evidence="3 5" id="KW-1133">Transmembrane helix</keyword>
<evidence type="ECO:0000256" key="3">
    <source>
        <dbReference type="ARBA" id="ARBA00022989"/>
    </source>
</evidence>
<sequence>MPSFDEALQRAGEFGRFQRRVFLLLCLTGVTFAFLFVGVVFLGSRPDHYWCRGPSAAALSERCGWSLEEEWNRTAPALPGPAPPEGRGDGRCQRYLLEAANASAAPGALSCADPLAAFPNRSAPLVQCRDGWRYVQAHSTIVSELILSFPNLCVCFPSVTEIVGSKQRRIVGIVIQMFFTLGIIILPGIAYFIPSWQGIQLAITLPNFLFLLYYWFTSAVVYQGLVMRLGIIGGNLYIDFFISGVVELPGALLILLTIERFGRRLPFAASNVVAGVACLVTAFLPEGIPWLRTTVATLGRLGITMAFEIVYLVNSELYPTTLRNFGVSLCSGLCDFGGIIAPFLLFRLAAIWLELPLIIFGTLASVCGALVMLLPETKGIALPETVDDVEKLS</sequence>
<feature type="non-terminal residue" evidence="6">
    <location>
        <position position="393"/>
    </location>
</feature>
<feature type="transmembrane region" description="Helical" evidence="5">
    <location>
        <begin position="265"/>
        <end position="284"/>
    </location>
</feature>
<dbReference type="InterPro" id="IPR036259">
    <property type="entry name" value="MFS_trans_sf"/>
</dbReference>
<reference evidence="6 7" key="1">
    <citation type="submission" date="2019-06" db="EMBL/GenBank/DDBJ databases">
        <title>Discovery of a novel chromosome fission-fusion reversal in muntjac.</title>
        <authorList>
            <person name="Mudd A.B."/>
            <person name="Bredeson J.V."/>
            <person name="Baum R."/>
            <person name="Hockemeyer D."/>
            <person name="Rokhsar D.S."/>
        </authorList>
    </citation>
    <scope>NUCLEOTIDE SEQUENCE [LARGE SCALE GENOMIC DNA]</scope>
    <source>
        <strain evidence="6">UTSW_UCB_Mm</strain>
        <tissue evidence="6">Fibroblast cell line</tissue>
    </source>
</reference>
<dbReference type="InterPro" id="IPR005828">
    <property type="entry name" value="MFS_sugar_transport-like"/>
</dbReference>
<dbReference type="AlphaFoldDB" id="A0A5N3WQG4"/>
<dbReference type="PANTHER" id="PTHR24064">
    <property type="entry name" value="SOLUTE CARRIER FAMILY 22 MEMBER"/>
    <property type="match status" value="1"/>
</dbReference>
<feature type="transmembrane region" description="Helical" evidence="5">
    <location>
        <begin position="325"/>
        <end position="345"/>
    </location>
</feature>
<keyword evidence="4 5" id="KW-0472">Membrane</keyword>
<accession>A0A5N3WQG4</accession>
<comment type="caution">
    <text evidence="6">The sequence shown here is derived from an EMBL/GenBank/DDBJ whole genome shotgun (WGS) entry which is preliminary data.</text>
</comment>
<feature type="transmembrane region" description="Helical" evidence="5">
    <location>
        <begin position="21"/>
        <end position="42"/>
    </location>
</feature>
<keyword evidence="7" id="KW-1185">Reference proteome</keyword>
<dbReference type="InterPro" id="IPR005829">
    <property type="entry name" value="Sugar_transporter_CS"/>
</dbReference>
<evidence type="ECO:0000256" key="4">
    <source>
        <dbReference type="ARBA" id="ARBA00023136"/>
    </source>
</evidence>
<keyword evidence="2 5" id="KW-0812">Transmembrane</keyword>
<dbReference type="Proteomes" id="UP000326458">
    <property type="component" value="Unassembled WGS sequence"/>
</dbReference>
<feature type="transmembrane region" description="Helical" evidence="5">
    <location>
        <begin position="290"/>
        <end position="313"/>
    </location>
</feature>
<evidence type="ECO:0008006" key="8">
    <source>
        <dbReference type="Google" id="ProtNLM"/>
    </source>
</evidence>
<evidence type="ECO:0000256" key="2">
    <source>
        <dbReference type="ARBA" id="ARBA00022692"/>
    </source>
</evidence>
<feature type="transmembrane region" description="Helical" evidence="5">
    <location>
        <begin position="236"/>
        <end position="258"/>
    </location>
</feature>
<dbReference type="GO" id="GO:0012505">
    <property type="term" value="C:endomembrane system"/>
    <property type="evidence" value="ECO:0007669"/>
    <property type="project" value="UniProtKB-SubCell"/>
</dbReference>
<dbReference type="SUPFAM" id="SSF103473">
    <property type="entry name" value="MFS general substrate transporter"/>
    <property type="match status" value="1"/>
</dbReference>
<dbReference type="GO" id="GO:0022857">
    <property type="term" value="F:transmembrane transporter activity"/>
    <property type="evidence" value="ECO:0007669"/>
    <property type="project" value="InterPro"/>
</dbReference>
<dbReference type="PROSITE" id="PS00216">
    <property type="entry name" value="SUGAR_TRANSPORT_1"/>
    <property type="match status" value="1"/>
</dbReference>
<evidence type="ECO:0000256" key="1">
    <source>
        <dbReference type="ARBA" id="ARBA00004127"/>
    </source>
</evidence>
<dbReference type="Gene3D" id="1.20.1250.20">
    <property type="entry name" value="MFS general substrate transporter like domains"/>
    <property type="match status" value="2"/>
</dbReference>
<evidence type="ECO:0000256" key="5">
    <source>
        <dbReference type="SAM" id="Phobius"/>
    </source>
</evidence>
<feature type="transmembrane region" description="Helical" evidence="5">
    <location>
        <begin position="170"/>
        <end position="192"/>
    </location>
</feature>
<evidence type="ECO:0000313" key="6">
    <source>
        <dbReference type="EMBL" id="KAB0363744.1"/>
    </source>
</evidence>